<dbReference type="Gene3D" id="1.25.40.20">
    <property type="entry name" value="Ankyrin repeat-containing domain"/>
    <property type="match status" value="1"/>
</dbReference>
<dbReference type="AlphaFoldDB" id="G5AFV5"/>
<proteinExistence type="predicted"/>
<dbReference type="EMBL" id="JH159166">
    <property type="protein sequence ID" value="EGZ05471.1"/>
    <property type="molecule type" value="Genomic_DNA"/>
</dbReference>
<dbReference type="RefSeq" id="XP_009539002.1">
    <property type="nucleotide sequence ID" value="XM_009540707.1"/>
</dbReference>
<dbReference type="InParanoid" id="G5AFV5"/>
<protein>
    <submittedName>
        <fullName evidence="1">Uncharacterized protein</fullName>
    </submittedName>
</protein>
<evidence type="ECO:0000313" key="1">
    <source>
        <dbReference type="EMBL" id="EGZ05471.1"/>
    </source>
</evidence>
<dbReference type="SUPFAM" id="SSF48403">
    <property type="entry name" value="Ankyrin repeat"/>
    <property type="match status" value="1"/>
</dbReference>
<dbReference type="GeneID" id="20661922"/>
<dbReference type="InterPro" id="IPR036770">
    <property type="entry name" value="Ankyrin_rpt-contain_sf"/>
</dbReference>
<dbReference type="SMR" id="G5AFV5"/>
<gene>
    <name evidence="1" type="ORF">PHYSODRAFT_533919</name>
</gene>
<evidence type="ECO:0000313" key="2">
    <source>
        <dbReference type="Proteomes" id="UP000002640"/>
    </source>
</evidence>
<name>G5AFV5_PHYSP</name>
<dbReference type="Proteomes" id="UP000002640">
    <property type="component" value="Unassembled WGS sequence"/>
</dbReference>
<organism evidence="1 2">
    <name type="scientific">Phytophthora sojae (strain P6497)</name>
    <name type="common">Soybean stem and root rot agent</name>
    <name type="synonym">Phytophthora megasperma f. sp. glycines</name>
    <dbReference type="NCBI Taxonomy" id="1094619"/>
    <lineage>
        <taxon>Eukaryota</taxon>
        <taxon>Sar</taxon>
        <taxon>Stramenopiles</taxon>
        <taxon>Oomycota</taxon>
        <taxon>Peronosporomycetes</taxon>
        <taxon>Peronosporales</taxon>
        <taxon>Peronosporaceae</taxon>
        <taxon>Phytophthora</taxon>
    </lineage>
</organism>
<reference evidence="1 2" key="1">
    <citation type="journal article" date="2006" name="Science">
        <title>Phytophthora genome sequences uncover evolutionary origins and mechanisms of pathogenesis.</title>
        <authorList>
            <person name="Tyler B.M."/>
            <person name="Tripathy S."/>
            <person name="Zhang X."/>
            <person name="Dehal P."/>
            <person name="Jiang R.H."/>
            <person name="Aerts A."/>
            <person name="Arredondo F.D."/>
            <person name="Baxter L."/>
            <person name="Bensasson D."/>
            <person name="Beynon J.L."/>
            <person name="Chapman J."/>
            <person name="Damasceno C.M."/>
            <person name="Dorrance A.E."/>
            <person name="Dou D."/>
            <person name="Dickerman A.W."/>
            <person name="Dubchak I.L."/>
            <person name="Garbelotto M."/>
            <person name="Gijzen M."/>
            <person name="Gordon S.G."/>
            <person name="Govers F."/>
            <person name="Grunwald N.J."/>
            <person name="Huang W."/>
            <person name="Ivors K.L."/>
            <person name="Jones R.W."/>
            <person name="Kamoun S."/>
            <person name="Krampis K."/>
            <person name="Lamour K.H."/>
            <person name="Lee M.K."/>
            <person name="McDonald W.H."/>
            <person name="Medina M."/>
            <person name="Meijer H.J."/>
            <person name="Nordberg E.K."/>
            <person name="Maclean D.J."/>
            <person name="Ospina-Giraldo M.D."/>
            <person name="Morris P.F."/>
            <person name="Phuntumart V."/>
            <person name="Putnam N.H."/>
            <person name="Rash S."/>
            <person name="Rose J.K."/>
            <person name="Sakihama Y."/>
            <person name="Salamov A.A."/>
            <person name="Savidor A."/>
            <person name="Scheuring C.F."/>
            <person name="Smith B.M."/>
            <person name="Sobral B.W."/>
            <person name="Terry A."/>
            <person name="Torto-Alalibo T.A."/>
            <person name="Win J."/>
            <person name="Xu Z."/>
            <person name="Zhang H."/>
            <person name="Grigoriev I.V."/>
            <person name="Rokhsar D.S."/>
            <person name="Boore J.L."/>
        </authorList>
    </citation>
    <scope>NUCLEOTIDE SEQUENCE [LARGE SCALE GENOMIC DNA]</scope>
    <source>
        <strain evidence="1 2">P6497</strain>
    </source>
</reference>
<dbReference type="KEGG" id="psoj:PHYSODRAFT_533919"/>
<sequence length="481" mass="53959">MSSPLLVVELVLRQQNEGVALDHLGRLIADYLGPDRNLPLSDACKLGSTTLLDWMWERSPVSTADRPSRWSLTNYLRSDPHYYQYQFRESMVAATKQGDLRVIQWLMERFSVCQVPVSVVEIAAKRGRLDILQFLLEHDAAQEGEEEKSGVPWGNVVHWGGDSMERAALVKRFDIVRFIYENTPGGAHSYALGTTIRLALDAGEMALAEELLPAGGNILDYGKFSSSPVVLERSFAAGLLNDELHAGVALEKLVQSGSLELMKKIWQKHGQLTSTGDWMQHWLQGMVTACKMGDLVVLQWVVEHTSGRAAIAHLKEINKMFPLLYHATFGNQLNVMQYLQEHGAAADYGNSLLCAIRIDNMDAVTWLVEHFPPSEKIPEHCVLVEAARYGRDLSLKSSGNLSEAALATDHVRVGHWCLTHLPAHSPTSLELSTYTGFEVLLFVHLHYPELFTPRFLAEIRARMGFSEAYDFQEKWLYALVS</sequence>
<dbReference type="PANTHER" id="PTHR46586">
    <property type="entry name" value="ANKYRIN REPEAT-CONTAINING PROTEIN"/>
    <property type="match status" value="1"/>
</dbReference>
<dbReference type="PANTHER" id="PTHR46586:SF3">
    <property type="entry name" value="ANKYRIN REPEAT-CONTAINING PROTEIN"/>
    <property type="match status" value="1"/>
</dbReference>
<keyword evidence="2" id="KW-1185">Reference proteome</keyword>
<accession>G5AFV5</accession>
<dbReference type="InterPro" id="IPR052050">
    <property type="entry name" value="SecEffector_AnkRepeat"/>
</dbReference>